<organism evidence="9 10">
    <name type="scientific">Drosophila gunungcola</name>
    <name type="common">fruit fly</name>
    <dbReference type="NCBI Taxonomy" id="103775"/>
    <lineage>
        <taxon>Eukaryota</taxon>
        <taxon>Metazoa</taxon>
        <taxon>Ecdysozoa</taxon>
        <taxon>Arthropoda</taxon>
        <taxon>Hexapoda</taxon>
        <taxon>Insecta</taxon>
        <taxon>Pterygota</taxon>
        <taxon>Neoptera</taxon>
        <taxon>Endopterygota</taxon>
        <taxon>Diptera</taxon>
        <taxon>Brachycera</taxon>
        <taxon>Muscomorpha</taxon>
        <taxon>Ephydroidea</taxon>
        <taxon>Drosophilidae</taxon>
        <taxon>Drosophila</taxon>
        <taxon>Sophophora</taxon>
    </lineage>
</organism>
<dbReference type="InterPro" id="IPR001254">
    <property type="entry name" value="Trypsin_dom"/>
</dbReference>
<keyword evidence="6" id="KW-0325">Glycoprotein</keyword>
<protein>
    <recommendedName>
        <fullName evidence="8">Peptidase S1 domain-containing protein</fullName>
    </recommendedName>
</protein>
<evidence type="ECO:0000256" key="2">
    <source>
        <dbReference type="ARBA" id="ARBA00022729"/>
    </source>
</evidence>
<evidence type="ECO:0000256" key="5">
    <source>
        <dbReference type="ARBA" id="ARBA00023157"/>
    </source>
</evidence>
<name>A0A9P9YZM1_9MUSC</name>
<dbReference type="PANTHER" id="PTHR24252">
    <property type="entry name" value="ACROSIN-RELATED"/>
    <property type="match status" value="1"/>
</dbReference>
<dbReference type="Pfam" id="PF00089">
    <property type="entry name" value="Trypsin"/>
    <property type="match status" value="1"/>
</dbReference>
<dbReference type="InterPro" id="IPR009003">
    <property type="entry name" value="Peptidase_S1_PA"/>
</dbReference>
<reference evidence="9" key="1">
    <citation type="journal article" date="2023" name="Genome Biol. Evol.">
        <title>Long-read-based Genome Assembly of Drosophila gunungcola Reveals Fewer Chemosensory Genes in Flower-breeding Species.</title>
        <authorList>
            <person name="Negi A."/>
            <person name="Liao B.Y."/>
            <person name="Yeh S.D."/>
        </authorList>
    </citation>
    <scope>NUCLEOTIDE SEQUENCE</scope>
    <source>
        <strain evidence="9">Sukarami</strain>
    </source>
</reference>
<evidence type="ECO:0000259" key="8">
    <source>
        <dbReference type="PROSITE" id="PS50240"/>
    </source>
</evidence>
<keyword evidence="4" id="KW-0865">Zymogen</keyword>
<accession>A0A9P9YZM1</accession>
<dbReference type="SUPFAM" id="SSF50494">
    <property type="entry name" value="Trypsin-like serine proteases"/>
    <property type="match status" value="1"/>
</dbReference>
<dbReference type="PRINTS" id="PR00722">
    <property type="entry name" value="CHYMOTRYPSIN"/>
</dbReference>
<dbReference type="GO" id="GO:0006508">
    <property type="term" value="P:proteolysis"/>
    <property type="evidence" value="ECO:0007669"/>
    <property type="project" value="InterPro"/>
</dbReference>
<keyword evidence="5" id="KW-1015">Disulfide bond</keyword>
<evidence type="ECO:0000256" key="4">
    <source>
        <dbReference type="ARBA" id="ARBA00023145"/>
    </source>
</evidence>
<dbReference type="GO" id="GO:0004252">
    <property type="term" value="F:serine-type endopeptidase activity"/>
    <property type="evidence" value="ECO:0007669"/>
    <property type="project" value="InterPro"/>
</dbReference>
<keyword evidence="1" id="KW-0479">Metal-binding</keyword>
<keyword evidence="2" id="KW-0732">Signal</keyword>
<evidence type="ECO:0000313" key="10">
    <source>
        <dbReference type="Proteomes" id="UP001059596"/>
    </source>
</evidence>
<dbReference type="GO" id="GO:0046872">
    <property type="term" value="F:metal ion binding"/>
    <property type="evidence" value="ECO:0007669"/>
    <property type="project" value="UniProtKB-KW"/>
</dbReference>
<proteinExistence type="inferred from homology"/>
<evidence type="ECO:0000256" key="7">
    <source>
        <dbReference type="ARBA" id="ARBA00024195"/>
    </source>
</evidence>
<dbReference type="Proteomes" id="UP001059596">
    <property type="component" value="Chromosome 3R"/>
</dbReference>
<dbReference type="Gene3D" id="2.40.10.10">
    <property type="entry name" value="Trypsin-like serine proteases"/>
    <property type="match status" value="1"/>
</dbReference>
<dbReference type="PANTHER" id="PTHR24252:SF7">
    <property type="entry name" value="HYALIN"/>
    <property type="match status" value="1"/>
</dbReference>
<keyword evidence="3" id="KW-0106">Calcium</keyword>
<dbReference type="FunFam" id="2.40.10.10:FF:000028">
    <property type="entry name" value="Serine protease easter"/>
    <property type="match status" value="1"/>
</dbReference>
<dbReference type="InterPro" id="IPR043504">
    <property type="entry name" value="Peptidase_S1_PA_chymotrypsin"/>
</dbReference>
<dbReference type="AlphaFoldDB" id="A0A9P9YZM1"/>
<comment type="caution">
    <text evidence="9">The sequence shown here is derived from an EMBL/GenBank/DDBJ whole genome shotgun (WGS) entry which is preliminary data.</text>
</comment>
<gene>
    <name evidence="9" type="ORF">M5D96_002044</name>
</gene>
<dbReference type="InterPro" id="IPR018114">
    <property type="entry name" value="TRYPSIN_HIS"/>
</dbReference>
<evidence type="ECO:0000313" key="9">
    <source>
        <dbReference type="EMBL" id="KAI8045855.1"/>
    </source>
</evidence>
<evidence type="ECO:0000256" key="1">
    <source>
        <dbReference type="ARBA" id="ARBA00022723"/>
    </source>
</evidence>
<evidence type="ECO:0000256" key="6">
    <source>
        <dbReference type="ARBA" id="ARBA00023180"/>
    </source>
</evidence>
<sequence length="184" mass="21432">MDKCPLMVKPEYTMRTIRHRHCRPDIKTIESYYHEYICCPGQGNVLPNEEICGQRPPTNRVMNGKQAELNEFPWMALILYQNRITLKPKPKIICAGSLINHRYVLTAAHCVSIGYFPPDAEVKAVRLGEHDRSSDPDYIKLLNGKWHWAPPHLEVDVEEIIKHEYFNSNFQNDIALLRLQLPVR</sequence>
<feature type="domain" description="Peptidase S1" evidence="8">
    <location>
        <begin position="61"/>
        <end position="184"/>
    </location>
</feature>
<dbReference type="InterPro" id="IPR001314">
    <property type="entry name" value="Peptidase_S1A"/>
</dbReference>
<comment type="similarity">
    <text evidence="7">Belongs to the peptidase S1 family. CLIP subfamily.</text>
</comment>
<dbReference type="PROSITE" id="PS00134">
    <property type="entry name" value="TRYPSIN_HIS"/>
    <property type="match status" value="1"/>
</dbReference>
<dbReference type="EMBL" id="JAMKOV010000001">
    <property type="protein sequence ID" value="KAI8045855.1"/>
    <property type="molecule type" value="Genomic_DNA"/>
</dbReference>
<evidence type="ECO:0000256" key="3">
    <source>
        <dbReference type="ARBA" id="ARBA00022837"/>
    </source>
</evidence>
<dbReference type="PROSITE" id="PS50240">
    <property type="entry name" value="TRYPSIN_DOM"/>
    <property type="match status" value="1"/>
</dbReference>
<keyword evidence="10" id="KW-1185">Reference proteome</keyword>